<gene>
    <name evidence="2" type="ORF">GCM10009851_09820</name>
</gene>
<protein>
    <submittedName>
        <fullName evidence="2">Uncharacterized protein</fullName>
    </submittedName>
</protein>
<name>A0ABN3DCU0_9MICO</name>
<feature type="region of interest" description="Disordered" evidence="1">
    <location>
        <begin position="1"/>
        <end position="38"/>
    </location>
</feature>
<sequence length="123" mass="12881">MRSKRENPPHTIEVLQGESSPGVDAAQQQGGVFEPPGVLDPEGLLVVADPIAESSQPLERKPDRISVFDTGGEARREMRLPALGQVGGQPGKGGTQSVGPEILSSTPTRPAPAALGGRIDRNR</sequence>
<evidence type="ECO:0000313" key="3">
    <source>
        <dbReference type="Proteomes" id="UP001500929"/>
    </source>
</evidence>
<proteinExistence type="predicted"/>
<feature type="region of interest" description="Disordered" evidence="1">
    <location>
        <begin position="81"/>
        <end position="123"/>
    </location>
</feature>
<feature type="compositionally biased region" description="Gly residues" evidence="1">
    <location>
        <begin position="85"/>
        <end position="96"/>
    </location>
</feature>
<keyword evidence="3" id="KW-1185">Reference proteome</keyword>
<dbReference type="EMBL" id="BAAAQY010000002">
    <property type="protein sequence ID" value="GAA2227608.1"/>
    <property type="molecule type" value="Genomic_DNA"/>
</dbReference>
<evidence type="ECO:0000313" key="2">
    <source>
        <dbReference type="EMBL" id="GAA2227608.1"/>
    </source>
</evidence>
<dbReference type="Proteomes" id="UP001500929">
    <property type="component" value="Unassembled WGS sequence"/>
</dbReference>
<reference evidence="2 3" key="1">
    <citation type="journal article" date="2019" name="Int. J. Syst. Evol. Microbiol.">
        <title>The Global Catalogue of Microorganisms (GCM) 10K type strain sequencing project: providing services to taxonomists for standard genome sequencing and annotation.</title>
        <authorList>
            <consortium name="The Broad Institute Genomics Platform"/>
            <consortium name="The Broad Institute Genome Sequencing Center for Infectious Disease"/>
            <person name="Wu L."/>
            <person name="Ma J."/>
        </authorList>
    </citation>
    <scope>NUCLEOTIDE SEQUENCE [LARGE SCALE GENOMIC DNA]</scope>
    <source>
        <strain evidence="2 3">JCM 16117</strain>
    </source>
</reference>
<accession>A0ABN3DCU0</accession>
<evidence type="ECO:0000256" key="1">
    <source>
        <dbReference type="SAM" id="MobiDB-lite"/>
    </source>
</evidence>
<organism evidence="2 3">
    <name type="scientific">Herbiconiux moechotypicola</name>
    <dbReference type="NCBI Taxonomy" id="637393"/>
    <lineage>
        <taxon>Bacteria</taxon>
        <taxon>Bacillati</taxon>
        <taxon>Actinomycetota</taxon>
        <taxon>Actinomycetes</taxon>
        <taxon>Micrococcales</taxon>
        <taxon>Microbacteriaceae</taxon>
        <taxon>Herbiconiux</taxon>
    </lineage>
</organism>
<comment type="caution">
    <text evidence="2">The sequence shown here is derived from an EMBL/GenBank/DDBJ whole genome shotgun (WGS) entry which is preliminary data.</text>
</comment>